<dbReference type="Proteomes" id="UP000249819">
    <property type="component" value="Unassembled WGS sequence"/>
</dbReference>
<dbReference type="Gene3D" id="1.10.40.50">
    <property type="entry name" value="Probable gtpase engc, domain 3"/>
    <property type="match status" value="1"/>
</dbReference>
<dbReference type="GO" id="GO:0003924">
    <property type="term" value="F:GTPase activity"/>
    <property type="evidence" value="ECO:0007669"/>
    <property type="project" value="UniProtKB-UniRule"/>
</dbReference>
<feature type="binding site" evidence="2">
    <location>
        <position position="302"/>
    </location>
    <ligand>
        <name>Zn(2+)</name>
        <dbReference type="ChEBI" id="CHEBI:29105"/>
    </ligand>
</feature>
<dbReference type="PANTHER" id="PTHR32120">
    <property type="entry name" value="SMALL RIBOSOMAL SUBUNIT BIOGENESIS GTPASE RSGA"/>
    <property type="match status" value="1"/>
</dbReference>
<dbReference type="GO" id="GO:0042274">
    <property type="term" value="P:ribosomal small subunit biogenesis"/>
    <property type="evidence" value="ECO:0007669"/>
    <property type="project" value="UniProtKB-UniRule"/>
</dbReference>
<comment type="cofactor">
    <cofactor evidence="2">
        <name>Zn(2+)</name>
        <dbReference type="ChEBI" id="CHEBI:29105"/>
    </cofactor>
    <text evidence="2">Binds 1 zinc ion per subunit.</text>
</comment>
<keyword evidence="2" id="KW-0699">rRNA-binding</keyword>
<keyword evidence="2" id="KW-0378">Hydrolase</keyword>
<dbReference type="GO" id="GO:0046872">
    <property type="term" value="F:metal ion binding"/>
    <property type="evidence" value="ECO:0007669"/>
    <property type="project" value="UniProtKB-KW"/>
</dbReference>
<feature type="binding site" evidence="2">
    <location>
        <position position="294"/>
    </location>
    <ligand>
        <name>Zn(2+)</name>
        <dbReference type="ChEBI" id="CHEBI:29105"/>
    </ligand>
</feature>
<dbReference type="Pfam" id="PF03193">
    <property type="entry name" value="RsgA_GTPase"/>
    <property type="match status" value="1"/>
</dbReference>
<feature type="binding site" evidence="2">
    <location>
        <begin position="155"/>
        <end position="158"/>
    </location>
    <ligand>
        <name>GTP</name>
        <dbReference type="ChEBI" id="CHEBI:37565"/>
    </ligand>
</feature>
<keyword evidence="2" id="KW-0963">Cytoplasm</keyword>
<feature type="binding site" evidence="2">
    <location>
        <position position="289"/>
    </location>
    <ligand>
        <name>Zn(2+)</name>
        <dbReference type="ChEBI" id="CHEBI:29105"/>
    </ligand>
</feature>
<keyword evidence="2" id="KW-0862">Zinc</keyword>
<accession>A0A327W319</accession>
<dbReference type="GO" id="GO:0019843">
    <property type="term" value="F:rRNA binding"/>
    <property type="evidence" value="ECO:0007669"/>
    <property type="project" value="UniProtKB-KW"/>
</dbReference>
<dbReference type="AlphaFoldDB" id="A0A327W319"/>
<name>A0A327W319_9BACT</name>
<protein>
    <recommendedName>
        <fullName evidence="2">Small ribosomal subunit biogenesis GTPase RsgA</fullName>
        <ecNumber evidence="2">3.6.1.-</ecNumber>
    </recommendedName>
</protein>
<feature type="domain" description="EngC GTPase" evidence="3">
    <location>
        <begin position="116"/>
        <end position="264"/>
    </location>
</feature>
<comment type="subcellular location">
    <subcellularLocation>
        <location evidence="2">Cytoplasm</location>
    </subcellularLocation>
</comment>
<dbReference type="PROSITE" id="PS50936">
    <property type="entry name" value="ENGC_GTPASE"/>
    <property type="match status" value="1"/>
</dbReference>
<keyword evidence="5" id="KW-1185">Reference proteome</keyword>
<dbReference type="EC" id="3.6.1.-" evidence="2"/>
<dbReference type="PANTHER" id="PTHR32120:SF10">
    <property type="entry name" value="SMALL RIBOSOMAL SUBUNIT BIOGENESIS GTPASE RSGA"/>
    <property type="match status" value="1"/>
</dbReference>
<comment type="similarity">
    <text evidence="2">Belongs to the TRAFAC class YlqF/YawG GTPase family. RsgA subfamily.</text>
</comment>
<dbReference type="GO" id="GO:0005737">
    <property type="term" value="C:cytoplasm"/>
    <property type="evidence" value="ECO:0007669"/>
    <property type="project" value="UniProtKB-SubCell"/>
</dbReference>
<evidence type="ECO:0000313" key="4">
    <source>
        <dbReference type="EMBL" id="RAJ83681.1"/>
    </source>
</evidence>
<dbReference type="HAMAP" id="MF_01820">
    <property type="entry name" value="GTPase_RsgA"/>
    <property type="match status" value="1"/>
</dbReference>
<reference evidence="4 5" key="1">
    <citation type="submission" date="2018-06" db="EMBL/GenBank/DDBJ databases">
        <title>Genomic Encyclopedia of Archaeal and Bacterial Type Strains, Phase II (KMG-II): from individual species to whole genera.</title>
        <authorList>
            <person name="Goeker M."/>
        </authorList>
    </citation>
    <scope>NUCLEOTIDE SEQUENCE [LARGE SCALE GENOMIC DNA]</scope>
    <source>
        <strain evidence="4 5">DSM 29821</strain>
    </source>
</reference>
<dbReference type="CDD" id="cd01854">
    <property type="entry name" value="YjeQ_EngC"/>
    <property type="match status" value="1"/>
</dbReference>
<comment type="caution">
    <text evidence="4">The sequence shown here is derived from an EMBL/GenBank/DDBJ whole genome shotgun (WGS) entry which is preliminary data.</text>
</comment>
<dbReference type="SUPFAM" id="SSF52540">
    <property type="entry name" value="P-loop containing nucleoside triphosphate hydrolases"/>
    <property type="match status" value="1"/>
</dbReference>
<dbReference type="NCBIfam" id="TIGR00157">
    <property type="entry name" value="ribosome small subunit-dependent GTPase A"/>
    <property type="match status" value="1"/>
</dbReference>
<evidence type="ECO:0000256" key="2">
    <source>
        <dbReference type="HAMAP-Rule" id="MF_01820"/>
    </source>
</evidence>
<evidence type="ECO:0000259" key="3">
    <source>
        <dbReference type="PROSITE" id="PS50936"/>
    </source>
</evidence>
<keyword evidence="1 2" id="KW-0690">Ribosome biogenesis</keyword>
<feature type="binding site" evidence="2">
    <location>
        <position position="296"/>
    </location>
    <ligand>
        <name>Zn(2+)</name>
        <dbReference type="ChEBI" id="CHEBI:29105"/>
    </ligand>
</feature>
<dbReference type="Gene3D" id="3.40.50.300">
    <property type="entry name" value="P-loop containing nucleotide triphosphate hydrolases"/>
    <property type="match status" value="1"/>
</dbReference>
<proteinExistence type="inferred from homology"/>
<keyword evidence="2" id="KW-0694">RNA-binding</keyword>
<organism evidence="4 5">
    <name type="scientific">Chitinophaga dinghuensis</name>
    <dbReference type="NCBI Taxonomy" id="1539050"/>
    <lineage>
        <taxon>Bacteria</taxon>
        <taxon>Pseudomonadati</taxon>
        <taxon>Bacteroidota</taxon>
        <taxon>Chitinophagia</taxon>
        <taxon>Chitinophagales</taxon>
        <taxon>Chitinophagaceae</taxon>
        <taxon>Chitinophaga</taxon>
    </lineage>
</organism>
<dbReference type="GO" id="GO:0005525">
    <property type="term" value="F:GTP binding"/>
    <property type="evidence" value="ECO:0007669"/>
    <property type="project" value="UniProtKB-UniRule"/>
</dbReference>
<evidence type="ECO:0000313" key="5">
    <source>
        <dbReference type="Proteomes" id="UP000249819"/>
    </source>
</evidence>
<gene>
    <name evidence="2" type="primary">rsgA</name>
    <name evidence="4" type="ORF">CLV59_103653</name>
</gene>
<keyword evidence="2" id="KW-0479">Metal-binding</keyword>
<dbReference type="InterPro" id="IPR010914">
    <property type="entry name" value="RsgA_GTPase_dom"/>
</dbReference>
<comment type="subunit">
    <text evidence="2">Monomer. Associates with 30S ribosomal subunit, binds 16S rRNA.</text>
</comment>
<dbReference type="EMBL" id="QLMA01000003">
    <property type="protein sequence ID" value="RAJ83681.1"/>
    <property type="molecule type" value="Genomic_DNA"/>
</dbReference>
<comment type="function">
    <text evidence="2">One of several proteins that assist in the late maturation steps of the functional core of the 30S ribosomal subunit. Helps release RbfA from mature subunits. May play a role in the assembly of ribosomal proteins into the subunit. Circularly permuted GTPase that catalyzes slow GTP hydrolysis, GTPase activity is stimulated by the 30S ribosomal subunit.</text>
</comment>
<evidence type="ECO:0000256" key="1">
    <source>
        <dbReference type="ARBA" id="ARBA00022517"/>
    </source>
</evidence>
<feature type="binding site" evidence="2">
    <location>
        <begin position="208"/>
        <end position="216"/>
    </location>
    <ligand>
        <name>GTP</name>
        <dbReference type="ChEBI" id="CHEBI:37565"/>
    </ligand>
</feature>
<keyword evidence="2" id="KW-0342">GTP-binding</keyword>
<dbReference type="InterPro" id="IPR027417">
    <property type="entry name" value="P-loop_NTPase"/>
</dbReference>
<keyword evidence="2" id="KW-0547">Nucleotide-binding</keyword>
<dbReference type="InterPro" id="IPR004881">
    <property type="entry name" value="Ribosome_biogen_GTPase_RsgA"/>
</dbReference>
<sequence>MQDNICYTMPTLQLYGWNEHFMHHFETNISQHLEPARVLSIQGFKHLLITETGALEGQLSGALINSREPEAYPKTGDWVLVKRYEEECIIIDTLPRINELSRKAPGTQSTRQVLAANIDTALIVQGLDHNYNLMRLQRYLQQVIQCNIQPVVILNKSDLVPDPETYRQAVMELGYNCPVVLTSALDQAQQAAWTSQYLLPRHTYILLGSSGVGKSTMLNSLLGYKLQEEGATSTANNKGKHTTTARHLVLLPNGSMIIDTPGMREFGLTGENESAGIYHPLIDELAPKCRFADCTHQHEPGCAIVAAVQNGTLPETVYRSYLKLLREQDHFLTSKADKRRNEKHFTKMARQIFKHRKDSKY</sequence>